<accession>A0A0K2T4R3</accession>
<dbReference type="InterPro" id="IPR026983">
    <property type="entry name" value="DHC"/>
</dbReference>
<dbReference type="PANTHER" id="PTHR46532:SF11">
    <property type="entry name" value="DYNEIN AXONEMAL HEAVY CHAIN 12"/>
    <property type="match status" value="1"/>
</dbReference>
<feature type="domain" description="Dynein heavy chain tail" evidence="2">
    <location>
        <begin position="204"/>
        <end position="361"/>
    </location>
</feature>
<dbReference type="PANTHER" id="PTHR46532">
    <property type="entry name" value="MALE FERTILITY FACTOR KL5"/>
    <property type="match status" value="1"/>
</dbReference>
<keyword evidence="1" id="KW-0175">Coiled coil</keyword>
<feature type="non-terminal residue" evidence="3">
    <location>
        <position position="1"/>
    </location>
</feature>
<dbReference type="InterPro" id="IPR013594">
    <property type="entry name" value="Dynein_heavy_tail"/>
</dbReference>
<proteinExistence type="predicted"/>
<dbReference type="GO" id="GO:0051959">
    <property type="term" value="F:dynein light intermediate chain binding"/>
    <property type="evidence" value="ECO:0007669"/>
    <property type="project" value="InterPro"/>
</dbReference>
<sequence length="362" mass="41999">QSWFTAYNKRKNDIFKGLFNEECGFEILFIRESNEYIKFKKERIKQKEKQVQEFQNKNKGEEEEEEITRPGTIPLLTMDIDIIKESLHPHEIHILYFQRIKPGSIPKCRSSEHASLIMNEFLYVGQINKDPLILIKKLIKEDVITDTSSFADRHIKKFANEIDKLIGDIPGEALIEIPYSVYALYKTPFLPEDSENDEETLAILSNTVWKWTEEIAKILEDINEKQKGNDSTGSDDSCLISDEIIEWDEKLTRLKSLVNQLSVPWIDKVISILIRGQIPQAEEFKRHCTQVHILLEEAEDNVKFLRTISQPTDILATSNDFTDMIGLLPTLMSSIRNIWVISKHYNTDKKICGLITKITNII</sequence>
<dbReference type="AlphaFoldDB" id="A0A0K2T4R3"/>
<dbReference type="Pfam" id="PF08385">
    <property type="entry name" value="DHC_N1"/>
    <property type="match status" value="1"/>
</dbReference>
<dbReference type="GO" id="GO:0045505">
    <property type="term" value="F:dynein intermediate chain binding"/>
    <property type="evidence" value="ECO:0007669"/>
    <property type="project" value="InterPro"/>
</dbReference>
<feature type="non-terminal residue" evidence="3">
    <location>
        <position position="362"/>
    </location>
</feature>
<name>A0A0K2T4R3_LEPSM</name>
<dbReference type="OrthoDB" id="6376344at2759"/>
<feature type="coiled-coil region" evidence="1">
    <location>
        <begin position="30"/>
        <end position="64"/>
    </location>
</feature>
<evidence type="ECO:0000313" key="3">
    <source>
        <dbReference type="EMBL" id="CDW20421.1"/>
    </source>
</evidence>
<evidence type="ECO:0000259" key="2">
    <source>
        <dbReference type="Pfam" id="PF08385"/>
    </source>
</evidence>
<reference evidence="3" key="1">
    <citation type="submission" date="2014-05" db="EMBL/GenBank/DDBJ databases">
        <authorList>
            <person name="Chronopoulou M."/>
        </authorList>
    </citation>
    <scope>NUCLEOTIDE SEQUENCE</scope>
    <source>
        <tissue evidence="3">Whole organism</tissue>
    </source>
</reference>
<dbReference type="GO" id="GO:0005858">
    <property type="term" value="C:axonemal dynein complex"/>
    <property type="evidence" value="ECO:0007669"/>
    <property type="project" value="TreeGrafter"/>
</dbReference>
<evidence type="ECO:0000256" key="1">
    <source>
        <dbReference type="SAM" id="Coils"/>
    </source>
</evidence>
<organism evidence="3">
    <name type="scientific">Lepeophtheirus salmonis</name>
    <name type="common">Salmon louse</name>
    <name type="synonym">Caligus salmonis</name>
    <dbReference type="NCBI Taxonomy" id="72036"/>
    <lineage>
        <taxon>Eukaryota</taxon>
        <taxon>Metazoa</taxon>
        <taxon>Ecdysozoa</taxon>
        <taxon>Arthropoda</taxon>
        <taxon>Crustacea</taxon>
        <taxon>Multicrustacea</taxon>
        <taxon>Hexanauplia</taxon>
        <taxon>Copepoda</taxon>
        <taxon>Siphonostomatoida</taxon>
        <taxon>Caligidae</taxon>
        <taxon>Lepeophtheirus</taxon>
    </lineage>
</organism>
<dbReference type="EMBL" id="HACA01003060">
    <property type="protein sequence ID" value="CDW20421.1"/>
    <property type="molecule type" value="Transcribed_RNA"/>
</dbReference>
<protein>
    <recommendedName>
        <fullName evidence="2">Dynein heavy chain tail domain-containing protein</fullName>
    </recommendedName>
</protein>
<dbReference type="GO" id="GO:0007018">
    <property type="term" value="P:microtubule-based movement"/>
    <property type="evidence" value="ECO:0007669"/>
    <property type="project" value="InterPro"/>
</dbReference>